<dbReference type="STRING" id="113653.GAH_00452"/>
<evidence type="ECO:0000259" key="1">
    <source>
        <dbReference type="PROSITE" id="PS51379"/>
    </source>
</evidence>
<keyword evidence="3" id="KW-1185">Reference proteome</keyword>
<evidence type="ECO:0000313" key="3">
    <source>
        <dbReference type="Proteomes" id="UP000034723"/>
    </source>
</evidence>
<dbReference type="InterPro" id="IPR017900">
    <property type="entry name" value="4Fe4S_Fe_S_CS"/>
</dbReference>
<dbReference type="HOGENOM" id="CLU_139698_11_4_2"/>
<dbReference type="InterPro" id="IPR017896">
    <property type="entry name" value="4Fe4S_Fe-S-bd"/>
</dbReference>
<dbReference type="InParanoid" id="A0A0F7DC44"/>
<organism evidence="2 3">
    <name type="scientific">Geoglobus ahangari</name>
    <dbReference type="NCBI Taxonomy" id="113653"/>
    <lineage>
        <taxon>Archaea</taxon>
        <taxon>Methanobacteriati</taxon>
        <taxon>Methanobacteriota</taxon>
        <taxon>Archaeoglobi</taxon>
        <taxon>Archaeoglobales</taxon>
        <taxon>Archaeoglobaceae</taxon>
        <taxon>Geoglobus</taxon>
    </lineage>
</organism>
<dbReference type="PROSITE" id="PS51379">
    <property type="entry name" value="4FE4S_FER_2"/>
    <property type="match status" value="2"/>
</dbReference>
<proteinExistence type="predicted"/>
<reference evidence="2 3" key="1">
    <citation type="submission" date="2015-04" db="EMBL/GenBank/DDBJ databases">
        <title>The complete genome sequence of the hyperthermophilic, obligate iron-reducing archaeon Geoglobus ahangari strain 234T.</title>
        <authorList>
            <person name="Manzella M.P."/>
            <person name="Holmes D.E."/>
            <person name="Rocheleau J.M."/>
            <person name="Chung A."/>
            <person name="Reguera G."/>
            <person name="Kashefi K."/>
        </authorList>
    </citation>
    <scope>NUCLEOTIDE SEQUENCE [LARGE SCALE GENOMIC DNA]</scope>
    <source>
        <strain evidence="2 3">234</strain>
    </source>
</reference>
<feature type="domain" description="4Fe-4S ferredoxin-type" evidence="1">
    <location>
        <begin position="24"/>
        <end position="51"/>
    </location>
</feature>
<dbReference type="SUPFAM" id="SSF54862">
    <property type="entry name" value="4Fe-4S ferredoxins"/>
    <property type="match status" value="1"/>
</dbReference>
<accession>A0A0F7DC44</accession>
<gene>
    <name evidence="2" type="ORF">GAH_00452</name>
</gene>
<feature type="domain" description="4Fe-4S ferredoxin-type" evidence="1">
    <location>
        <begin position="1"/>
        <end position="22"/>
    </location>
</feature>
<protein>
    <submittedName>
        <fullName evidence="2">4Fe-4S dicluster domain</fullName>
    </submittedName>
</protein>
<name>A0A0F7DC44_9EURY</name>
<dbReference type="GO" id="GO:0016491">
    <property type="term" value="F:oxidoreductase activity"/>
    <property type="evidence" value="ECO:0007669"/>
    <property type="project" value="UniProtKB-ARBA"/>
</dbReference>
<dbReference type="PROSITE" id="PS00198">
    <property type="entry name" value="4FE4S_FER_1"/>
    <property type="match status" value="1"/>
</dbReference>
<dbReference type="Proteomes" id="UP000034723">
    <property type="component" value="Chromosome"/>
</dbReference>
<dbReference type="Gene3D" id="3.30.70.20">
    <property type="match status" value="1"/>
</dbReference>
<dbReference type="KEGG" id="gah:GAH_00452"/>
<sequence length="51" mass="5731">MRDSCVGCSFCKLSCRFDAIEVLGKAEIDHERCTLCRRCISYCPLSALVVE</sequence>
<evidence type="ECO:0000313" key="2">
    <source>
        <dbReference type="EMBL" id="AKG92196.1"/>
    </source>
</evidence>
<dbReference type="EMBL" id="CP011267">
    <property type="protein sequence ID" value="AKG92196.1"/>
    <property type="molecule type" value="Genomic_DNA"/>
</dbReference>
<dbReference type="AlphaFoldDB" id="A0A0F7DC44"/>
<dbReference type="Pfam" id="PF14697">
    <property type="entry name" value="Fer4_21"/>
    <property type="match status" value="1"/>
</dbReference>